<protein>
    <submittedName>
        <fullName evidence="1">AimR family lysis-lysogeny pheromone receptor</fullName>
    </submittedName>
</protein>
<dbReference type="InterPro" id="IPR047705">
    <property type="entry name" value="AimR-like"/>
</dbReference>
<evidence type="ECO:0000313" key="2">
    <source>
        <dbReference type="Proteomes" id="UP001556040"/>
    </source>
</evidence>
<gene>
    <name evidence="1" type="ORF">AB1471_12560</name>
</gene>
<keyword evidence="2" id="KW-1185">Reference proteome</keyword>
<dbReference type="Proteomes" id="UP001556040">
    <property type="component" value="Unassembled WGS sequence"/>
</dbReference>
<comment type="caution">
    <text evidence="1">The sequence shown here is derived from an EMBL/GenBank/DDBJ whole genome shotgun (WGS) entry which is preliminary data.</text>
</comment>
<reference evidence="1 2" key="1">
    <citation type="journal article" date="1979" name="Int. J. Syst. Evol. Microbiol.">
        <title>Bacillus globisporus subsp. marinus subsp. nov.</title>
        <authorList>
            <person name="Liu H."/>
        </authorList>
    </citation>
    <scope>NUCLEOTIDE SEQUENCE [LARGE SCALE GENOMIC DNA]</scope>
    <source>
        <strain evidence="1 2">DSM 1297</strain>
    </source>
</reference>
<keyword evidence="1" id="KW-0675">Receptor</keyword>
<name>A0ABV3Q5J9_9BACL</name>
<evidence type="ECO:0000313" key="1">
    <source>
        <dbReference type="EMBL" id="MEW9502621.1"/>
    </source>
</evidence>
<dbReference type="Pfam" id="PF22871">
    <property type="entry name" value="AimR"/>
    <property type="match status" value="1"/>
</dbReference>
<accession>A0ABV3Q5J9</accession>
<sequence>MRLVEIRDCILEDARGQRKIAREIGVSKTTVLNYLKFCEAGKPQISLNTILGLHFMYATEVDREERTIEYYAFSYELKPNHLKETLVYCYEKNYYDLHRSLVDKVKTTSVEMAKFSDIIWLMSQAKNDDIEWTEMYQKIGNIKSSLPHIQFLKRFSEAIYLLNYDTTEDERFRFKRLGLKCNELLEEIDSYKGMFPYKIFFMKVQELYARAFLKQKNYEMVRKIGHEVIKSDVGERHKASANYAIGMTYIYDDYERFTRYLEESIQLYKKIGPAVENEAVHFYLEFALIFHGQTENLQCTHSINKAYLLATQGRVEEARETLRIKDWDKYDAVFATIVRSLIEPTEMGREQLLDEARLIFENRGDYHFKDFPDLIFKKFNKEVLSK</sequence>
<dbReference type="EMBL" id="JBFMIA010000012">
    <property type="protein sequence ID" value="MEW9502621.1"/>
    <property type="molecule type" value="Genomic_DNA"/>
</dbReference>
<dbReference type="RefSeq" id="WP_367780112.1">
    <property type="nucleotide sequence ID" value="NZ_JBFMIA010000012.1"/>
</dbReference>
<proteinExistence type="predicted"/>
<organism evidence="1 2">
    <name type="scientific">Jeotgalibacillus marinus</name>
    <dbReference type="NCBI Taxonomy" id="86667"/>
    <lineage>
        <taxon>Bacteria</taxon>
        <taxon>Bacillati</taxon>
        <taxon>Bacillota</taxon>
        <taxon>Bacilli</taxon>
        <taxon>Bacillales</taxon>
        <taxon>Caryophanaceae</taxon>
        <taxon>Jeotgalibacillus</taxon>
    </lineage>
</organism>
<dbReference type="NCBIfam" id="NF038310">
    <property type="entry name" value="lysogeny_AimR"/>
    <property type="match status" value="1"/>
</dbReference>